<dbReference type="InterPro" id="IPR018958">
    <property type="entry name" value="Knr4/Smi1-like_dom"/>
</dbReference>
<comment type="caution">
    <text evidence="3">The sequence shown here is derived from an EMBL/GenBank/DDBJ whole genome shotgun (WGS) entry which is preliminary data.</text>
</comment>
<organism evidence="3 4">
    <name type="scientific">Rhodopirellula baltica WH47</name>
    <dbReference type="NCBI Taxonomy" id="991778"/>
    <lineage>
        <taxon>Bacteria</taxon>
        <taxon>Pseudomonadati</taxon>
        <taxon>Planctomycetota</taxon>
        <taxon>Planctomycetia</taxon>
        <taxon>Pirellulales</taxon>
        <taxon>Pirellulaceae</taxon>
        <taxon>Rhodopirellula</taxon>
    </lineage>
</organism>
<dbReference type="AlphaFoldDB" id="F2AM76"/>
<dbReference type="InterPro" id="IPR037883">
    <property type="entry name" value="Knr4/Smi1-like_sf"/>
</dbReference>
<sequence>METVLSIVAVVTGICFVVWLAVAILRFVDRLTVGKPLTSEERERQHREFEARLTCPQWDQLTSHFGCDIPQSLRKLYADIDCLRREPFYVIPPDADDESEHHFVARFEPADLATVRLACLPSGRTSFPFASDDFGNYYYVDLAEQGLSVNYVDHDGGDVSRVADQLDTFLSWKTYSDARRPT</sequence>
<keyword evidence="1" id="KW-0812">Transmembrane</keyword>
<proteinExistence type="predicted"/>
<evidence type="ECO:0000259" key="2">
    <source>
        <dbReference type="Pfam" id="PF09346"/>
    </source>
</evidence>
<feature type="domain" description="Knr4/Smi1-like" evidence="2">
    <location>
        <begin position="57"/>
        <end position="171"/>
    </location>
</feature>
<name>F2AM76_RHOBT</name>
<evidence type="ECO:0000313" key="3">
    <source>
        <dbReference type="EMBL" id="EGF29228.1"/>
    </source>
</evidence>
<reference evidence="3 4" key="1">
    <citation type="journal article" date="2013" name="Mar. Genomics">
        <title>Expression of sulfatases in Rhodopirellula baltica and the diversity of sulfatases in the genus Rhodopirellula.</title>
        <authorList>
            <person name="Wegner C.E."/>
            <person name="Richter-Heitmann T."/>
            <person name="Klindworth A."/>
            <person name="Klockow C."/>
            <person name="Richter M."/>
            <person name="Achstetter T."/>
            <person name="Glockner F.O."/>
            <person name="Harder J."/>
        </authorList>
    </citation>
    <scope>NUCLEOTIDE SEQUENCE [LARGE SCALE GENOMIC DNA]</scope>
    <source>
        <strain evidence="3 4">WH47</strain>
    </source>
</reference>
<dbReference type="RefSeq" id="WP_007324743.1">
    <property type="nucleotide sequence ID" value="NZ_AFAR01000047.1"/>
</dbReference>
<evidence type="ECO:0000256" key="1">
    <source>
        <dbReference type="SAM" id="Phobius"/>
    </source>
</evidence>
<feature type="transmembrane region" description="Helical" evidence="1">
    <location>
        <begin position="6"/>
        <end position="28"/>
    </location>
</feature>
<gene>
    <name evidence="3" type="ORF">RBWH47_02636</name>
</gene>
<protein>
    <recommendedName>
        <fullName evidence="2">Knr4/Smi1-like domain-containing protein</fullName>
    </recommendedName>
</protein>
<accession>F2AM76</accession>
<dbReference type="SUPFAM" id="SSF160631">
    <property type="entry name" value="SMI1/KNR4-like"/>
    <property type="match status" value="1"/>
</dbReference>
<dbReference type="Pfam" id="PF09346">
    <property type="entry name" value="SMI1_KNR4"/>
    <property type="match status" value="1"/>
</dbReference>
<keyword evidence="1" id="KW-0472">Membrane</keyword>
<keyword evidence="1" id="KW-1133">Transmembrane helix</keyword>
<evidence type="ECO:0000313" key="4">
    <source>
        <dbReference type="Proteomes" id="UP000006222"/>
    </source>
</evidence>
<dbReference type="Proteomes" id="UP000006222">
    <property type="component" value="Unassembled WGS sequence"/>
</dbReference>
<dbReference type="EMBL" id="AFAR01000047">
    <property type="protein sequence ID" value="EGF29228.1"/>
    <property type="molecule type" value="Genomic_DNA"/>
</dbReference>